<gene>
    <name evidence="1" type="ORF">P154DRAFT_599114</name>
</gene>
<keyword evidence="2" id="KW-1185">Reference proteome</keyword>
<evidence type="ECO:0000313" key="2">
    <source>
        <dbReference type="Proteomes" id="UP000799779"/>
    </source>
</evidence>
<dbReference type="EMBL" id="ML977590">
    <property type="protein sequence ID" value="KAF2000196.1"/>
    <property type="molecule type" value="Genomic_DNA"/>
</dbReference>
<dbReference type="Proteomes" id="UP000799779">
    <property type="component" value="Unassembled WGS sequence"/>
</dbReference>
<sequence>NHPAARAQGTLSTQPLAIHTFPPFLTLSPAPTHHTGINTMESTVAYAGHRRQLNPEIVSDTQQRLAALTSSTLQSHTNFTQALDALSDAELFLSSITELSAPFAEYYLVAARQNALATASAFYPTQAVFQQAVKQMRRFVVEALNTLPDHYTEKESLRGKWAWVVKTAEGGNQYVADKMYGMSVRCARFSTLRQGRGWVGGEVSQDMIEVHGDELGAVQYSEVLPEGQANIYHDQEGISQYAEMVDQNDGGLFQDGLDLPRGQIRSDWVSEEDRSQGIPQGRLSEGMEKSAIWIGCLRERGKVWKLEVDQQLRIMHDVLYVMGSEDEHDRPYGYV</sequence>
<feature type="non-terminal residue" evidence="1">
    <location>
        <position position="1"/>
    </location>
</feature>
<dbReference type="AlphaFoldDB" id="A0A6A5WRI9"/>
<organism evidence="1 2">
    <name type="scientific">Amniculicola lignicola CBS 123094</name>
    <dbReference type="NCBI Taxonomy" id="1392246"/>
    <lineage>
        <taxon>Eukaryota</taxon>
        <taxon>Fungi</taxon>
        <taxon>Dikarya</taxon>
        <taxon>Ascomycota</taxon>
        <taxon>Pezizomycotina</taxon>
        <taxon>Dothideomycetes</taxon>
        <taxon>Pleosporomycetidae</taxon>
        <taxon>Pleosporales</taxon>
        <taxon>Amniculicolaceae</taxon>
        <taxon>Amniculicola</taxon>
    </lineage>
</organism>
<evidence type="ECO:0000313" key="1">
    <source>
        <dbReference type="EMBL" id="KAF2000196.1"/>
    </source>
</evidence>
<accession>A0A6A5WRI9</accession>
<protein>
    <submittedName>
        <fullName evidence="1">Uncharacterized protein</fullName>
    </submittedName>
</protein>
<reference evidence="1" key="1">
    <citation type="journal article" date="2020" name="Stud. Mycol.">
        <title>101 Dothideomycetes genomes: a test case for predicting lifestyles and emergence of pathogens.</title>
        <authorList>
            <person name="Haridas S."/>
            <person name="Albert R."/>
            <person name="Binder M."/>
            <person name="Bloem J."/>
            <person name="Labutti K."/>
            <person name="Salamov A."/>
            <person name="Andreopoulos B."/>
            <person name="Baker S."/>
            <person name="Barry K."/>
            <person name="Bills G."/>
            <person name="Bluhm B."/>
            <person name="Cannon C."/>
            <person name="Castanera R."/>
            <person name="Culley D."/>
            <person name="Daum C."/>
            <person name="Ezra D."/>
            <person name="Gonzalez J."/>
            <person name="Henrissat B."/>
            <person name="Kuo A."/>
            <person name="Liang C."/>
            <person name="Lipzen A."/>
            <person name="Lutzoni F."/>
            <person name="Magnuson J."/>
            <person name="Mondo S."/>
            <person name="Nolan M."/>
            <person name="Ohm R."/>
            <person name="Pangilinan J."/>
            <person name="Park H.-J."/>
            <person name="Ramirez L."/>
            <person name="Alfaro M."/>
            <person name="Sun H."/>
            <person name="Tritt A."/>
            <person name="Yoshinaga Y."/>
            <person name="Zwiers L.-H."/>
            <person name="Turgeon B."/>
            <person name="Goodwin S."/>
            <person name="Spatafora J."/>
            <person name="Crous P."/>
            <person name="Grigoriev I."/>
        </authorList>
    </citation>
    <scope>NUCLEOTIDE SEQUENCE</scope>
    <source>
        <strain evidence="1">CBS 123094</strain>
    </source>
</reference>
<proteinExistence type="predicted"/>
<name>A0A6A5WRI9_9PLEO</name>